<dbReference type="Proteomes" id="UP001189122">
    <property type="component" value="Unassembled WGS sequence"/>
</dbReference>
<gene>
    <name evidence="5" type="ORF">SI7747_02002602</name>
</gene>
<evidence type="ECO:0000313" key="5">
    <source>
        <dbReference type="EMBL" id="CAA2616380.1"/>
    </source>
</evidence>
<dbReference type="InterPro" id="IPR036514">
    <property type="entry name" value="SGNH_hydro_sf"/>
</dbReference>
<keyword evidence="2" id="KW-0378">Hydrolase</keyword>
<keyword evidence="3" id="KW-0442">Lipid degradation</keyword>
<dbReference type="AlphaFoldDB" id="A0A7I8IGS6"/>
<dbReference type="InterPro" id="IPR035669">
    <property type="entry name" value="SGNH_plant_lipase-like"/>
</dbReference>
<evidence type="ECO:0000256" key="3">
    <source>
        <dbReference type="ARBA" id="ARBA00022963"/>
    </source>
</evidence>
<keyword evidence="4" id="KW-0732">Signal</keyword>
<dbReference type="SUPFAM" id="SSF52266">
    <property type="entry name" value="SGNH hydrolase"/>
    <property type="match status" value="1"/>
</dbReference>
<keyword evidence="3" id="KW-0443">Lipid metabolism</keyword>
<keyword evidence="6" id="KW-1185">Reference proteome</keyword>
<dbReference type="Gene3D" id="3.40.50.1110">
    <property type="entry name" value="SGNH hydrolase"/>
    <property type="match status" value="1"/>
</dbReference>
<organism evidence="5">
    <name type="scientific">Spirodela intermedia</name>
    <name type="common">Intermediate duckweed</name>
    <dbReference type="NCBI Taxonomy" id="51605"/>
    <lineage>
        <taxon>Eukaryota</taxon>
        <taxon>Viridiplantae</taxon>
        <taxon>Streptophyta</taxon>
        <taxon>Embryophyta</taxon>
        <taxon>Tracheophyta</taxon>
        <taxon>Spermatophyta</taxon>
        <taxon>Magnoliopsida</taxon>
        <taxon>Liliopsida</taxon>
        <taxon>Araceae</taxon>
        <taxon>Lemnoideae</taxon>
        <taxon>Spirodela</taxon>
    </lineage>
</organism>
<protein>
    <submittedName>
        <fullName evidence="5">Uncharacterized protein</fullName>
    </submittedName>
</protein>
<feature type="chain" id="PRO_5029511011" evidence="4">
    <location>
        <begin position="24"/>
        <end position="358"/>
    </location>
</feature>
<feature type="signal peptide" evidence="4">
    <location>
        <begin position="1"/>
        <end position="23"/>
    </location>
</feature>
<dbReference type="PANTHER" id="PTHR45648:SF172">
    <property type="entry name" value="(WILD MALAYSIAN BANANA) HYPOTHETICAL PROTEIN"/>
    <property type="match status" value="1"/>
</dbReference>
<dbReference type="PANTHER" id="PTHR45648">
    <property type="entry name" value="GDSL LIPASE/ACYLHYDROLASE FAMILY PROTEIN (AFU_ORTHOLOGUE AFUA_4G14700)"/>
    <property type="match status" value="1"/>
</dbReference>
<evidence type="ECO:0000313" key="6">
    <source>
        <dbReference type="Proteomes" id="UP001189122"/>
    </source>
</evidence>
<evidence type="ECO:0000256" key="2">
    <source>
        <dbReference type="ARBA" id="ARBA00022801"/>
    </source>
</evidence>
<proteinExistence type="inferred from homology"/>
<sequence>MGRMRSFLLAAALSATLFLLTAANDRTPAVYVFGDSSVDVGNNNYLPGNLGKVNFRPNGIDYPGGKPTGRFSNGYNVADFLAMKVGLKKSPPAYLSLTSDAQMHGVNFASGGSGILNATGRNISISLNQQIKDYEEITRHLKSRVGATAADRFLSKSLFIFSTGNNDMLGFYTVFGLKNATQQDLLIGQLANQFKNQLQTLYNLGARKFVVFGASRLGCVPTLRRAIPSGECAEDLNKLSQQFNKATEAVLHSLASTLKGFSYSFIKVYDIISVVSSNPTKYGFTDLVSACCGSGKFNAESSCTPNATYCSNRDQYFYWDRLHPTQATSRLISNTAFRGRKYTTPVTVEQLADSRRRY</sequence>
<dbReference type="InterPro" id="IPR001087">
    <property type="entry name" value="GDSL"/>
</dbReference>
<dbReference type="Pfam" id="PF00657">
    <property type="entry name" value="Lipase_GDSL"/>
    <property type="match status" value="1"/>
</dbReference>
<reference evidence="5 6" key="1">
    <citation type="submission" date="2019-12" db="EMBL/GenBank/DDBJ databases">
        <authorList>
            <person name="Scholz U."/>
            <person name="Mascher M."/>
            <person name="Fiebig A."/>
        </authorList>
    </citation>
    <scope>NUCLEOTIDE SEQUENCE</scope>
</reference>
<accession>A0A7I8IGS6</accession>
<comment type="similarity">
    <text evidence="1">Belongs to the 'GDSL' lipolytic enzyme family.</text>
</comment>
<dbReference type="GO" id="GO:0016788">
    <property type="term" value="F:hydrolase activity, acting on ester bonds"/>
    <property type="evidence" value="ECO:0007669"/>
    <property type="project" value="InterPro"/>
</dbReference>
<evidence type="ECO:0000256" key="1">
    <source>
        <dbReference type="ARBA" id="ARBA00008668"/>
    </source>
</evidence>
<dbReference type="CDD" id="cd01837">
    <property type="entry name" value="SGNH_plant_lipase_like"/>
    <property type="match status" value="1"/>
</dbReference>
<dbReference type="InterPro" id="IPR051058">
    <property type="entry name" value="GDSL_Est/Lipase"/>
</dbReference>
<dbReference type="GO" id="GO:0016042">
    <property type="term" value="P:lipid catabolic process"/>
    <property type="evidence" value="ECO:0007669"/>
    <property type="project" value="UniProtKB-KW"/>
</dbReference>
<dbReference type="EMBL" id="LR743589">
    <property type="protein sequence ID" value="CAA2616380.1"/>
    <property type="molecule type" value="Genomic_DNA"/>
</dbReference>
<name>A0A7I8IGS6_SPIIN</name>
<dbReference type="EMBL" id="CACRZD030000002">
    <property type="protein sequence ID" value="CAA6656062.1"/>
    <property type="molecule type" value="Genomic_DNA"/>
</dbReference>
<evidence type="ECO:0000256" key="4">
    <source>
        <dbReference type="SAM" id="SignalP"/>
    </source>
</evidence>